<comment type="similarity">
    <text evidence="8">Belongs to the DyP-type peroxidase family.</text>
</comment>
<evidence type="ECO:0000256" key="5">
    <source>
        <dbReference type="ARBA" id="ARBA00022729"/>
    </source>
</evidence>
<sequence length="493" mass="54995">MTTPAPTPVNLDLNNIQGDILSGFPKKTETFYFFQILDPTKFRKDLHDFVPIIKTVAQVLKDREEIDKHRKKKDPSGRKPPTIPLVGVNIAFSHLGFTKLGIDDTKLIDQANQGTSTGFLDGQRKDAQSLGDRGAVQGTDFVPDWDEEFKQDIHGVLNIAGDSHAIVDRKVQLIEQCFKVGTKDATIKKVTSIRGDTRPGDQDGHEHFGYLDGISNPAIIGFDKNPPPGPAPVRAGVILLGQDGDLRKDQRDPWQVDGSFLAFRLLFQRVPEFDEFVFANRLQLPGLSDKEGADLFGARLVGRWKSGAPLDLSPFFDDPDLARDESRRNNFHFSAERNFQKLCPFAAHIRKTLPRADLEENGISIEKNRIMRRGIQFGPEVTRRERQNKKTEHGRGLLFACYQSNLSTGFQFIQKSWANNPNFPPFEQTPETPGLDPIIGQNGQDDRGPVSGVNPNTPSITVALKEEWVVSRGGEYFFSPSIKALKETIGLAA</sequence>
<dbReference type="PANTHER" id="PTHR30521:SF4">
    <property type="entry name" value="DEFERROCHELATASE"/>
    <property type="match status" value="1"/>
</dbReference>
<evidence type="ECO:0000256" key="9">
    <source>
        <dbReference type="SAM" id="MobiDB-lite"/>
    </source>
</evidence>
<proteinExistence type="inferred from homology"/>
<dbReference type="Pfam" id="PF20628">
    <property type="entry name" value="Dyp_perox_C"/>
    <property type="match status" value="1"/>
</dbReference>
<dbReference type="EMBL" id="QPFP01000054">
    <property type="protein sequence ID" value="TEB25743.1"/>
    <property type="molecule type" value="Genomic_DNA"/>
</dbReference>
<comment type="cofactor">
    <cofactor evidence="1">
        <name>heme b</name>
        <dbReference type="ChEBI" id="CHEBI:60344"/>
    </cofactor>
</comment>
<keyword evidence="6" id="KW-0560">Oxidoreductase</keyword>
<gene>
    <name evidence="12" type="ORF">FA13DRAFT_1738085</name>
</gene>
<protein>
    <submittedName>
        <fullName evidence="12">Dyp-type peroxidase</fullName>
    </submittedName>
</protein>
<accession>A0A4Y7SV55</accession>
<dbReference type="STRING" id="71717.A0A4Y7SV55"/>
<evidence type="ECO:0000256" key="4">
    <source>
        <dbReference type="ARBA" id="ARBA00022723"/>
    </source>
</evidence>
<evidence type="ECO:0000256" key="1">
    <source>
        <dbReference type="ARBA" id="ARBA00001970"/>
    </source>
</evidence>
<evidence type="ECO:0000259" key="11">
    <source>
        <dbReference type="Pfam" id="PF21105"/>
    </source>
</evidence>
<dbReference type="OrthoDB" id="3207336at2759"/>
<feature type="domain" description="Dyp-type peroxidase C-terminal" evidence="10">
    <location>
        <begin position="249"/>
        <end position="417"/>
    </location>
</feature>
<dbReference type="AlphaFoldDB" id="A0A4Y7SV55"/>
<dbReference type="GO" id="GO:0046872">
    <property type="term" value="F:metal ion binding"/>
    <property type="evidence" value="ECO:0007669"/>
    <property type="project" value="UniProtKB-KW"/>
</dbReference>
<comment type="caution">
    <text evidence="12">The sequence shown here is derived from an EMBL/GenBank/DDBJ whole genome shotgun (WGS) entry which is preliminary data.</text>
</comment>
<evidence type="ECO:0000256" key="7">
    <source>
        <dbReference type="ARBA" id="ARBA00023004"/>
    </source>
</evidence>
<dbReference type="Proteomes" id="UP000298030">
    <property type="component" value="Unassembled WGS sequence"/>
</dbReference>
<evidence type="ECO:0000259" key="10">
    <source>
        <dbReference type="Pfam" id="PF20628"/>
    </source>
</evidence>
<keyword evidence="4" id="KW-0479">Metal-binding</keyword>
<dbReference type="PROSITE" id="PS51404">
    <property type="entry name" value="DYP_PEROXIDASE"/>
    <property type="match status" value="1"/>
</dbReference>
<keyword evidence="2 12" id="KW-0575">Peroxidase</keyword>
<organism evidence="12 13">
    <name type="scientific">Coprinellus micaceus</name>
    <name type="common">Glistening ink-cap mushroom</name>
    <name type="synonym">Coprinus micaceus</name>
    <dbReference type="NCBI Taxonomy" id="71717"/>
    <lineage>
        <taxon>Eukaryota</taxon>
        <taxon>Fungi</taxon>
        <taxon>Dikarya</taxon>
        <taxon>Basidiomycota</taxon>
        <taxon>Agaricomycotina</taxon>
        <taxon>Agaricomycetes</taxon>
        <taxon>Agaricomycetidae</taxon>
        <taxon>Agaricales</taxon>
        <taxon>Agaricineae</taxon>
        <taxon>Psathyrellaceae</taxon>
        <taxon>Coprinellus</taxon>
    </lineage>
</organism>
<evidence type="ECO:0000313" key="13">
    <source>
        <dbReference type="Proteomes" id="UP000298030"/>
    </source>
</evidence>
<dbReference type="InterPro" id="IPR006314">
    <property type="entry name" value="Dyp_peroxidase"/>
</dbReference>
<evidence type="ECO:0000313" key="12">
    <source>
        <dbReference type="EMBL" id="TEB25743.1"/>
    </source>
</evidence>
<keyword evidence="13" id="KW-1185">Reference proteome</keyword>
<dbReference type="SUPFAM" id="SSF54909">
    <property type="entry name" value="Dimeric alpha+beta barrel"/>
    <property type="match status" value="1"/>
</dbReference>
<evidence type="ECO:0000256" key="6">
    <source>
        <dbReference type="ARBA" id="ARBA00023002"/>
    </source>
</evidence>
<dbReference type="GO" id="GO:0005829">
    <property type="term" value="C:cytosol"/>
    <property type="evidence" value="ECO:0007669"/>
    <property type="project" value="TreeGrafter"/>
</dbReference>
<dbReference type="PANTHER" id="PTHR30521">
    <property type="entry name" value="DEFERROCHELATASE/PEROXIDASE"/>
    <property type="match status" value="1"/>
</dbReference>
<evidence type="ECO:0000256" key="3">
    <source>
        <dbReference type="ARBA" id="ARBA00022617"/>
    </source>
</evidence>
<dbReference type="InterPro" id="IPR011008">
    <property type="entry name" value="Dimeric_a/b-barrel"/>
</dbReference>
<dbReference type="GO" id="GO:0004601">
    <property type="term" value="F:peroxidase activity"/>
    <property type="evidence" value="ECO:0007669"/>
    <property type="project" value="UniProtKB-KW"/>
</dbReference>
<name>A0A4Y7SV55_COPMI</name>
<evidence type="ECO:0000256" key="8">
    <source>
        <dbReference type="ARBA" id="ARBA00025737"/>
    </source>
</evidence>
<feature type="domain" description="DyP dimeric alpha+beta barrel" evidence="11">
    <location>
        <begin position="15"/>
        <end position="199"/>
    </location>
</feature>
<dbReference type="InterPro" id="IPR048328">
    <property type="entry name" value="Dyp_perox_C"/>
</dbReference>
<dbReference type="InterPro" id="IPR049509">
    <property type="entry name" value="DyP_N"/>
</dbReference>
<dbReference type="NCBIfam" id="TIGR01413">
    <property type="entry name" value="Dyp_perox_fam"/>
    <property type="match status" value="1"/>
</dbReference>
<keyword evidence="7" id="KW-0408">Iron</keyword>
<keyword evidence="3" id="KW-0349">Heme</keyword>
<dbReference type="GO" id="GO:0020037">
    <property type="term" value="F:heme binding"/>
    <property type="evidence" value="ECO:0007669"/>
    <property type="project" value="InterPro"/>
</dbReference>
<keyword evidence="5" id="KW-0732">Signal</keyword>
<dbReference type="Pfam" id="PF21105">
    <property type="entry name" value="DyP_N"/>
    <property type="match status" value="1"/>
</dbReference>
<reference evidence="12 13" key="1">
    <citation type="journal article" date="2019" name="Nat. Ecol. Evol.">
        <title>Megaphylogeny resolves global patterns of mushroom evolution.</title>
        <authorList>
            <person name="Varga T."/>
            <person name="Krizsan K."/>
            <person name="Foldi C."/>
            <person name="Dima B."/>
            <person name="Sanchez-Garcia M."/>
            <person name="Sanchez-Ramirez S."/>
            <person name="Szollosi G.J."/>
            <person name="Szarkandi J.G."/>
            <person name="Papp V."/>
            <person name="Albert L."/>
            <person name="Andreopoulos W."/>
            <person name="Angelini C."/>
            <person name="Antonin V."/>
            <person name="Barry K.W."/>
            <person name="Bougher N.L."/>
            <person name="Buchanan P."/>
            <person name="Buyck B."/>
            <person name="Bense V."/>
            <person name="Catcheside P."/>
            <person name="Chovatia M."/>
            <person name="Cooper J."/>
            <person name="Damon W."/>
            <person name="Desjardin D."/>
            <person name="Finy P."/>
            <person name="Geml J."/>
            <person name="Haridas S."/>
            <person name="Hughes K."/>
            <person name="Justo A."/>
            <person name="Karasinski D."/>
            <person name="Kautmanova I."/>
            <person name="Kiss B."/>
            <person name="Kocsube S."/>
            <person name="Kotiranta H."/>
            <person name="LaButti K.M."/>
            <person name="Lechner B.E."/>
            <person name="Liimatainen K."/>
            <person name="Lipzen A."/>
            <person name="Lukacs Z."/>
            <person name="Mihaltcheva S."/>
            <person name="Morgado L.N."/>
            <person name="Niskanen T."/>
            <person name="Noordeloos M.E."/>
            <person name="Ohm R.A."/>
            <person name="Ortiz-Santana B."/>
            <person name="Ovrebo C."/>
            <person name="Racz N."/>
            <person name="Riley R."/>
            <person name="Savchenko A."/>
            <person name="Shiryaev A."/>
            <person name="Soop K."/>
            <person name="Spirin V."/>
            <person name="Szebenyi C."/>
            <person name="Tomsovsky M."/>
            <person name="Tulloss R.E."/>
            <person name="Uehling J."/>
            <person name="Grigoriev I.V."/>
            <person name="Vagvolgyi C."/>
            <person name="Papp T."/>
            <person name="Martin F.M."/>
            <person name="Miettinen O."/>
            <person name="Hibbett D.S."/>
            <person name="Nagy L.G."/>
        </authorList>
    </citation>
    <scope>NUCLEOTIDE SEQUENCE [LARGE SCALE GENOMIC DNA]</scope>
    <source>
        <strain evidence="12 13">FP101781</strain>
    </source>
</reference>
<evidence type="ECO:0000256" key="2">
    <source>
        <dbReference type="ARBA" id="ARBA00022559"/>
    </source>
</evidence>
<feature type="region of interest" description="Disordered" evidence="9">
    <location>
        <begin position="431"/>
        <end position="456"/>
    </location>
</feature>